<dbReference type="Pfam" id="PF07499">
    <property type="entry name" value="RuvA_C"/>
    <property type="match status" value="1"/>
</dbReference>
<protein>
    <recommendedName>
        <fullName evidence="6">Holliday junction branch migration complex subunit RuvA</fullName>
    </recommendedName>
</protein>
<feature type="region of interest" description="Domain III" evidence="6">
    <location>
        <begin position="147"/>
        <end position="189"/>
    </location>
</feature>
<evidence type="ECO:0000256" key="3">
    <source>
        <dbReference type="ARBA" id="ARBA00023125"/>
    </source>
</evidence>
<dbReference type="CDD" id="cd14332">
    <property type="entry name" value="UBA_RuvA_C"/>
    <property type="match status" value="1"/>
</dbReference>
<dbReference type="InterPro" id="IPR011114">
    <property type="entry name" value="RuvA_C"/>
</dbReference>
<dbReference type="InterPro" id="IPR000085">
    <property type="entry name" value="RuvA"/>
</dbReference>
<keyword evidence="8" id="KW-0547">Nucleotide-binding</keyword>
<feature type="domain" description="Helix-hairpin-helix DNA-binding motif class 1" evidence="7">
    <location>
        <begin position="72"/>
        <end position="91"/>
    </location>
</feature>
<evidence type="ECO:0000256" key="2">
    <source>
        <dbReference type="ARBA" id="ARBA00022763"/>
    </source>
</evidence>
<dbReference type="Gene3D" id="1.10.8.10">
    <property type="entry name" value="DNA helicase RuvA subunit, C-terminal domain"/>
    <property type="match status" value="1"/>
</dbReference>
<proteinExistence type="inferred from homology"/>
<evidence type="ECO:0000256" key="6">
    <source>
        <dbReference type="HAMAP-Rule" id="MF_00031"/>
    </source>
</evidence>
<sequence length="189" mass="21246">MIHAIFGVLEKIENGKIYLNVNDLVYEVIVGDPGVFEEYLSQKIKVFTKMIVNDDGINLYGFLDVLKLKLFEKLLLVNKLGPKTALKIITSNDVSYIVSAIVNEDVKALSMLPGIGPKTAERIILELKDSMKEFDLTMSKKDKKVLEAIEALVTLGFSRIQSKKAVNRVLEKDDTLDDVIKKALKFLSR</sequence>
<keyword evidence="2 6" id="KW-0227">DNA damage</keyword>
<reference evidence="8 9" key="1">
    <citation type="submission" date="2015-06" db="EMBL/GenBank/DDBJ databases">
        <title>Genome sequencing of Thermotogales isolates from hydrothermal vents.</title>
        <authorList>
            <person name="Haverkamp T.H."/>
            <person name="Kublanov I.V."/>
            <person name="Nesbo C.L."/>
        </authorList>
    </citation>
    <scope>NUCLEOTIDE SEQUENCE [LARGE SCALE GENOMIC DNA]</scope>
    <source>
        <strain evidence="9">ik275mar</strain>
    </source>
</reference>
<dbReference type="Gene3D" id="1.10.150.20">
    <property type="entry name" value="5' to 3' exonuclease, C-terminal subdomain"/>
    <property type="match status" value="1"/>
</dbReference>
<dbReference type="HAMAP" id="MF_00031">
    <property type="entry name" value="DNA_HJ_migration_RuvA"/>
    <property type="match status" value="1"/>
</dbReference>
<dbReference type="Proteomes" id="UP000242616">
    <property type="component" value="Unassembled WGS sequence"/>
</dbReference>
<dbReference type="SUPFAM" id="SSF50249">
    <property type="entry name" value="Nucleic acid-binding proteins"/>
    <property type="match status" value="1"/>
</dbReference>
<keyword evidence="3 6" id="KW-0238">DNA-binding</keyword>
<comment type="subcellular location">
    <subcellularLocation>
        <location evidence="6">Cytoplasm</location>
    </subcellularLocation>
</comment>
<dbReference type="SMART" id="SM00278">
    <property type="entry name" value="HhH1"/>
    <property type="match status" value="2"/>
</dbReference>
<keyword evidence="8" id="KW-0347">Helicase</keyword>
<dbReference type="Gene3D" id="2.40.50.140">
    <property type="entry name" value="Nucleic acid-binding proteins"/>
    <property type="match status" value="1"/>
</dbReference>
<organism evidence="8 9">
    <name type="scientific">Thermosipho affectus</name>
    <dbReference type="NCBI Taxonomy" id="660294"/>
    <lineage>
        <taxon>Bacteria</taxon>
        <taxon>Thermotogati</taxon>
        <taxon>Thermotogota</taxon>
        <taxon>Thermotogae</taxon>
        <taxon>Thermotogales</taxon>
        <taxon>Fervidobacteriaceae</taxon>
        <taxon>Thermosipho</taxon>
    </lineage>
</organism>
<dbReference type="InterPro" id="IPR012340">
    <property type="entry name" value="NA-bd_OB-fold"/>
</dbReference>
<evidence type="ECO:0000256" key="1">
    <source>
        <dbReference type="ARBA" id="ARBA00022490"/>
    </source>
</evidence>
<evidence type="ECO:0000313" key="8">
    <source>
        <dbReference type="EMBL" id="ONN27195.1"/>
    </source>
</evidence>
<keyword evidence="9" id="KW-1185">Reference proteome</keyword>
<keyword evidence="1 6" id="KW-0963">Cytoplasm</keyword>
<dbReference type="RefSeq" id="WP_077198314.1">
    <property type="nucleotide sequence ID" value="NZ_LBFC01000018.1"/>
</dbReference>
<gene>
    <name evidence="6" type="primary">ruvA</name>
    <name evidence="8" type="ORF">XJ44_05270</name>
</gene>
<keyword evidence="5 6" id="KW-0234">DNA repair</keyword>
<feature type="domain" description="Helix-hairpin-helix DNA-binding motif class 1" evidence="7">
    <location>
        <begin position="107"/>
        <end position="126"/>
    </location>
</feature>
<comment type="caution">
    <text evidence="6">Lacks conserved residue(s) required for the propagation of feature annotation.</text>
</comment>
<dbReference type="InterPro" id="IPR003583">
    <property type="entry name" value="Hlx-hairpin-Hlx_DNA-bd_motif"/>
</dbReference>
<accession>A0ABX3IH89</accession>
<evidence type="ECO:0000256" key="4">
    <source>
        <dbReference type="ARBA" id="ARBA00023172"/>
    </source>
</evidence>
<dbReference type="EMBL" id="LBFC01000018">
    <property type="protein sequence ID" value="ONN27195.1"/>
    <property type="molecule type" value="Genomic_DNA"/>
</dbReference>
<dbReference type="Pfam" id="PF14520">
    <property type="entry name" value="HHH_5"/>
    <property type="match status" value="1"/>
</dbReference>
<comment type="domain">
    <text evidence="6">Has three domains with a flexible linker between the domains II and III and assumes an 'L' shape. Domain III is highly mobile and contacts RuvB.</text>
</comment>
<dbReference type="GO" id="GO:0004386">
    <property type="term" value="F:helicase activity"/>
    <property type="evidence" value="ECO:0007669"/>
    <property type="project" value="UniProtKB-KW"/>
</dbReference>
<keyword evidence="8" id="KW-0067">ATP-binding</keyword>
<dbReference type="InterPro" id="IPR010994">
    <property type="entry name" value="RuvA_2-like"/>
</dbReference>
<evidence type="ECO:0000259" key="7">
    <source>
        <dbReference type="SMART" id="SM00278"/>
    </source>
</evidence>
<comment type="caution">
    <text evidence="8">The sequence shown here is derived from an EMBL/GenBank/DDBJ whole genome shotgun (WGS) entry which is preliminary data.</text>
</comment>
<name>A0ABX3IH89_9BACT</name>
<dbReference type="InterPro" id="IPR013849">
    <property type="entry name" value="DNA_helicase_Holl-junc_RuvA_I"/>
</dbReference>
<dbReference type="Pfam" id="PF01330">
    <property type="entry name" value="RuvA_N"/>
    <property type="match status" value="1"/>
</dbReference>
<dbReference type="NCBIfam" id="TIGR00084">
    <property type="entry name" value="ruvA"/>
    <property type="match status" value="1"/>
</dbReference>
<dbReference type="InterPro" id="IPR036267">
    <property type="entry name" value="RuvA_C_sf"/>
</dbReference>
<dbReference type="SUPFAM" id="SSF46929">
    <property type="entry name" value="DNA helicase RuvA subunit, C-terminal domain"/>
    <property type="match status" value="1"/>
</dbReference>
<keyword evidence="4 6" id="KW-0233">DNA recombination</keyword>
<evidence type="ECO:0000256" key="5">
    <source>
        <dbReference type="ARBA" id="ARBA00023204"/>
    </source>
</evidence>
<keyword evidence="8" id="KW-0378">Hydrolase</keyword>
<comment type="subunit">
    <text evidence="6">Homotetramer. Forms an RuvA(8)-RuvB(12)-Holliday junction (HJ) complex. HJ DNA is sandwiched between 2 RuvA tetramers; dsDNA enters through RuvA and exits via RuvB. An RuvB hexamer assembles on each DNA strand where it exits the tetramer. Each RuvB hexamer is contacted by two RuvA subunits (via domain III) on 2 adjacent RuvB subunits; this complex drives branch migration. In the full resolvosome a probable DNA-RuvA(4)-RuvB(12)-RuvC(2) complex forms which resolves the HJ.</text>
</comment>
<evidence type="ECO:0000313" key="9">
    <source>
        <dbReference type="Proteomes" id="UP000242616"/>
    </source>
</evidence>
<comment type="similarity">
    <text evidence="6">Belongs to the RuvA family.</text>
</comment>
<comment type="function">
    <text evidence="6">The RuvA-RuvB-RuvC complex processes Holliday junction (HJ) DNA during genetic recombination and DNA repair, while the RuvA-RuvB complex plays an important role in the rescue of blocked DNA replication forks via replication fork reversal (RFR). RuvA specifically binds to HJ cruciform DNA, conferring on it an open structure. The RuvB hexamer acts as an ATP-dependent pump, pulling dsDNA into and through the RuvAB complex. HJ branch migration allows RuvC to scan DNA until it finds its consensus sequence, where it cleaves and resolves the cruciform DNA.</text>
</comment>
<dbReference type="SUPFAM" id="SSF47781">
    <property type="entry name" value="RuvA domain 2-like"/>
    <property type="match status" value="1"/>
</dbReference>